<keyword evidence="2" id="KW-1185">Reference proteome</keyword>
<dbReference type="AlphaFoldDB" id="A0A2T0B480"/>
<proteinExistence type="predicted"/>
<sequence>MIKHNFKIQGIPAILWGEKSDKLFIAVHGNMSNKADDSIIVFAEETAAKGYQVLSFDLPEHGERKDKSYPCKVQNCVKDLSIIMNYAKSMWSSISIFACSMGAYFSLLTYKHELLKQCLFLSPVVNMELIINNMMACFNITEDNLKLEKQICTPIGQTLYWDYYCYVKEHSVDMWDTPTSILYGSEDSLCKFAVISSFAKRFNCNLEVMEHGEHYFHTKEQLKYFRQWLKYYVR</sequence>
<evidence type="ECO:0000313" key="2">
    <source>
        <dbReference type="Proteomes" id="UP000237798"/>
    </source>
</evidence>
<dbReference type="GO" id="GO:0016787">
    <property type="term" value="F:hydrolase activity"/>
    <property type="evidence" value="ECO:0007669"/>
    <property type="project" value="UniProtKB-KW"/>
</dbReference>
<gene>
    <name evidence="1" type="ORF">CLLU_36010</name>
</gene>
<dbReference type="InterPro" id="IPR029058">
    <property type="entry name" value="AB_hydrolase_fold"/>
</dbReference>
<name>A0A2T0B480_9CLOT</name>
<dbReference type="RefSeq" id="WP_106011131.1">
    <property type="nucleotide sequence ID" value="NZ_PVXP01000117.1"/>
</dbReference>
<accession>A0A2T0B480</accession>
<organism evidence="1 2">
    <name type="scientific">Clostridium luticellarii</name>
    <dbReference type="NCBI Taxonomy" id="1691940"/>
    <lineage>
        <taxon>Bacteria</taxon>
        <taxon>Bacillati</taxon>
        <taxon>Bacillota</taxon>
        <taxon>Clostridia</taxon>
        <taxon>Eubacteriales</taxon>
        <taxon>Clostridiaceae</taxon>
        <taxon>Clostridium</taxon>
    </lineage>
</organism>
<reference evidence="1 2" key="1">
    <citation type="submission" date="2018-03" db="EMBL/GenBank/DDBJ databases">
        <title>Genome sequence of Clostridium luticellarii DSM 29923.</title>
        <authorList>
            <person name="Poehlein A."/>
            <person name="Daniel R."/>
        </authorList>
    </citation>
    <scope>NUCLEOTIDE SEQUENCE [LARGE SCALE GENOMIC DNA]</scope>
    <source>
        <strain evidence="1 2">DSM 29923</strain>
    </source>
</reference>
<protein>
    <submittedName>
        <fullName evidence="1">Alpha/beta hydrolase family protein</fullName>
    </submittedName>
</protein>
<evidence type="ECO:0000313" key="1">
    <source>
        <dbReference type="EMBL" id="PRR78698.1"/>
    </source>
</evidence>
<comment type="caution">
    <text evidence="1">The sequence shown here is derived from an EMBL/GenBank/DDBJ whole genome shotgun (WGS) entry which is preliminary data.</text>
</comment>
<dbReference type="Proteomes" id="UP000237798">
    <property type="component" value="Unassembled WGS sequence"/>
</dbReference>
<dbReference type="OrthoDB" id="358525at2"/>
<dbReference type="EMBL" id="PVXP01000117">
    <property type="protein sequence ID" value="PRR78698.1"/>
    <property type="molecule type" value="Genomic_DNA"/>
</dbReference>
<dbReference type="SUPFAM" id="SSF53474">
    <property type="entry name" value="alpha/beta-Hydrolases"/>
    <property type="match status" value="1"/>
</dbReference>
<dbReference type="Gene3D" id="3.40.50.1820">
    <property type="entry name" value="alpha/beta hydrolase"/>
    <property type="match status" value="1"/>
</dbReference>
<keyword evidence="1" id="KW-0378">Hydrolase</keyword>